<evidence type="ECO:0000313" key="2">
    <source>
        <dbReference type="Proteomes" id="UP000733379"/>
    </source>
</evidence>
<name>A0ABS6BAS6_9NOCA</name>
<dbReference type="Proteomes" id="UP000733379">
    <property type="component" value="Unassembled WGS sequence"/>
</dbReference>
<dbReference type="EMBL" id="JAHKNI010000021">
    <property type="protein sequence ID" value="MBU3067401.1"/>
    <property type="molecule type" value="Genomic_DNA"/>
</dbReference>
<comment type="caution">
    <text evidence="1">The sequence shown here is derived from an EMBL/GenBank/DDBJ whole genome shotgun (WGS) entry which is preliminary data.</text>
</comment>
<accession>A0ABS6BAS6</accession>
<dbReference type="RefSeq" id="WP_215923480.1">
    <property type="nucleotide sequence ID" value="NZ_JAHKNI010000021.1"/>
</dbReference>
<reference evidence="1 2" key="1">
    <citation type="submission" date="2021-06" db="EMBL/GenBank/DDBJ databases">
        <title>Actinomycetes sequencing.</title>
        <authorList>
            <person name="Shan Q."/>
        </authorList>
    </citation>
    <scope>NUCLEOTIDE SEQUENCE [LARGE SCALE GENOMIC DNA]</scope>
    <source>
        <strain evidence="1 2">NEAU-G5</strain>
    </source>
</reference>
<organism evidence="1 2">
    <name type="scientific">Nocardia albiluteola</name>
    <dbReference type="NCBI Taxonomy" id="2842303"/>
    <lineage>
        <taxon>Bacteria</taxon>
        <taxon>Bacillati</taxon>
        <taxon>Actinomycetota</taxon>
        <taxon>Actinomycetes</taxon>
        <taxon>Mycobacteriales</taxon>
        <taxon>Nocardiaceae</taxon>
        <taxon>Nocardia</taxon>
    </lineage>
</organism>
<protein>
    <submittedName>
        <fullName evidence="1">Lipocalin-like domain-containing protein</fullName>
    </submittedName>
</protein>
<sequence>MTTQQKPSTSPEAWPAGLVGAWSLHSVRELDADGVLLGEPYGPRPTGRLRYGPGGDMAVVIPGHAEAPAVAYIGDFDAGRDGLVRHIVHVGLPPFTEDQVRWARLDGDNLTLATDRERHRRIELHWERA</sequence>
<gene>
    <name evidence="1" type="ORF">KO481_38500</name>
</gene>
<proteinExistence type="predicted"/>
<keyword evidence="2" id="KW-1185">Reference proteome</keyword>
<evidence type="ECO:0000313" key="1">
    <source>
        <dbReference type="EMBL" id="MBU3067401.1"/>
    </source>
</evidence>